<dbReference type="EMBL" id="BSVA01000001">
    <property type="protein sequence ID" value="GMA90692.1"/>
    <property type="molecule type" value="Genomic_DNA"/>
</dbReference>
<gene>
    <name evidence="1" type="ORF">GCM10025869_12210</name>
</gene>
<sequence>MAIADDWEASVPFGSYEAATRGVLVGVGQPIRTTTADDIQRVLDERYADLRLQLLVVELDLDAVTAAGIPVVRDEVTGSVGVDGPLPSGDPTIVVRVVPVQRIESRWVAPELDAR</sequence>
<evidence type="ECO:0000313" key="2">
    <source>
        <dbReference type="Proteomes" id="UP001157069"/>
    </source>
</evidence>
<organism evidence="1 2">
    <name type="scientific">Homoserinibacter gongjuensis</name>
    <dbReference type="NCBI Taxonomy" id="1162968"/>
    <lineage>
        <taxon>Bacteria</taxon>
        <taxon>Bacillati</taxon>
        <taxon>Actinomycetota</taxon>
        <taxon>Actinomycetes</taxon>
        <taxon>Micrococcales</taxon>
        <taxon>Microbacteriaceae</taxon>
        <taxon>Homoserinibacter</taxon>
    </lineage>
</organism>
<proteinExistence type="predicted"/>
<accession>A0ABQ6JVC6</accession>
<comment type="caution">
    <text evidence="1">The sequence shown here is derived from an EMBL/GenBank/DDBJ whole genome shotgun (WGS) entry which is preliminary data.</text>
</comment>
<name>A0ABQ6JVC6_9MICO</name>
<protein>
    <submittedName>
        <fullName evidence="1">Uncharacterized protein</fullName>
    </submittedName>
</protein>
<reference evidence="2" key="1">
    <citation type="journal article" date="2019" name="Int. J. Syst. Evol. Microbiol.">
        <title>The Global Catalogue of Microorganisms (GCM) 10K type strain sequencing project: providing services to taxonomists for standard genome sequencing and annotation.</title>
        <authorList>
            <consortium name="The Broad Institute Genomics Platform"/>
            <consortium name="The Broad Institute Genome Sequencing Center for Infectious Disease"/>
            <person name="Wu L."/>
            <person name="Ma J."/>
        </authorList>
    </citation>
    <scope>NUCLEOTIDE SEQUENCE [LARGE SCALE GENOMIC DNA]</scope>
    <source>
        <strain evidence="2">NBRC 108755</strain>
    </source>
</reference>
<keyword evidence="2" id="KW-1185">Reference proteome</keyword>
<evidence type="ECO:0000313" key="1">
    <source>
        <dbReference type="EMBL" id="GMA90692.1"/>
    </source>
</evidence>
<dbReference type="Proteomes" id="UP001157069">
    <property type="component" value="Unassembled WGS sequence"/>
</dbReference>